<keyword evidence="2" id="KW-0812">Transmembrane</keyword>
<feature type="transmembrane region" description="Helical" evidence="2">
    <location>
        <begin position="768"/>
        <end position="790"/>
    </location>
</feature>
<feature type="region of interest" description="Disordered" evidence="1">
    <location>
        <begin position="1"/>
        <end position="25"/>
    </location>
</feature>
<keyword evidence="2" id="KW-1133">Transmembrane helix</keyword>
<evidence type="ECO:0000313" key="4">
    <source>
        <dbReference type="Proteomes" id="UP001230268"/>
    </source>
</evidence>
<evidence type="ECO:0000256" key="1">
    <source>
        <dbReference type="SAM" id="MobiDB-lite"/>
    </source>
</evidence>
<accession>A0AAD8LIF3</accession>
<keyword evidence="2" id="KW-0472">Membrane</keyword>
<dbReference type="Proteomes" id="UP001230268">
    <property type="component" value="Unassembled WGS sequence"/>
</dbReference>
<name>A0AAD8LIF3_BABGI</name>
<reference evidence="3" key="1">
    <citation type="submission" date="2023-08" db="EMBL/GenBank/DDBJ databases">
        <title>Draft sequence of the Babesia gibsoni genome.</title>
        <authorList>
            <person name="Yamagishi J.Y."/>
            <person name="Xuan X.X."/>
        </authorList>
    </citation>
    <scope>NUCLEOTIDE SEQUENCE</scope>
    <source>
        <strain evidence="3">Azabu</strain>
    </source>
</reference>
<dbReference type="AlphaFoldDB" id="A0AAD8LIF3"/>
<evidence type="ECO:0000256" key="2">
    <source>
        <dbReference type="SAM" id="Phobius"/>
    </source>
</evidence>
<gene>
    <name evidence="3" type="ORF">BgAZ_401920</name>
</gene>
<feature type="compositionally biased region" description="Basic residues" evidence="1">
    <location>
        <begin position="122"/>
        <end position="132"/>
    </location>
</feature>
<proteinExistence type="predicted"/>
<organism evidence="3 4">
    <name type="scientific">Babesia gibsoni</name>
    <dbReference type="NCBI Taxonomy" id="33632"/>
    <lineage>
        <taxon>Eukaryota</taxon>
        <taxon>Sar</taxon>
        <taxon>Alveolata</taxon>
        <taxon>Apicomplexa</taxon>
        <taxon>Aconoidasida</taxon>
        <taxon>Piroplasmida</taxon>
        <taxon>Babesiidae</taxon>
        <taxon>Babesia</taxon>
    </lineage>
</organism>
<feature type="region of interest" description="Disordered" evidence="1">
    <location>
        <begin position="111"/>
        <end position="135"/>
    </location>
</feature>
<keyword evidence="4" id="KW-1185">Reference proteome</keyword>
<dbReference type="EMBL" id="JAVEPI010000004">
    <property type="protein sequence ID" value="KAK1442162.1"/>
    <property type="molecule type" value="Genomic_DNA"/>
</dbReference>
<protein>
    <submittedName>
        <fullName evidence="3">Uncharacterized protein</fullName>
    </submittedName>
</protein>
<sequence length="803" mass="88779">MLQRNQLEGLPPPYGPPFQKVPEQSHQQFPVEMPHGGAEHMQTQWLGSAHRPPTMMAKQPSPRGQPQYTFSYMGQPPVEAIQSPQHICPPSKQNHSGVMRQANILSMLKDYRGDEPTPNAKRSSKAKVKSRRKVCDDSDDMLAALSNMQATSMPPFSPRVENSARNRGNISHTQRMITGDDFLFAGGKASDTSAVWKIKSSYSSARRKNKVDDKSPFAKLPKLPILIDVDGALPVGKQFPHGHSALPSTWTSGQYRWSMPQAGPPPQAAMSVQGSSPADLTSACVIPGQMPLGLKAIQSPLTMGVMMDSPMASSPAVTVTMSDGTPANKTIMMDVVEPTGVPMARVPNAMYLQELPMKQKVGNIPHLHPHMKFIAPQMTSPVNGDSRVGTPVAMGTVVEPQTSVTVTPRMLYPTMHGVVNKVPPNMIAEGAVVLPQVASSQMPMGVPMTPMLQLMQPVPSHIPIQPPPMHPPISQNVAIGVPLESCLPVAAPPTVVPVTLPLPDPPPTLTKEQEIPGVAHAGEVAPQVGAKAPLDEEAAAHASAANETVNMTSLGDMKQEMTSIARQAIESFQLTLEAKRRRMRGCLEEDCRNVVGEYSLIDVPFPVTFADGHKRFYVRDIVTSLLPYHMFFYNEIKVENDWMAEIGRMENALRPDVDKEIQELRSEVINMRDRSQSLQQNYACAKFSLEEIERISQCIIQAWRSSPRFLRQDVRIIEKVTEEYEKTPPEALRSTPNEFSSDKRRRMIRYVYYNPTFAQRLAILKARFFATGWIWAATALTTYIAVNALYAANRHFEKGRYCI</sequence>
<comment type="caution">
    <text evidence="3">The sequence shown here is derived from an EMBL/GenBank/DDBJ whole genome shotgun (WGS) entry which is preliminary data.</text>
</comment>
<evidence type="ECO:0000313" key="3">
    <source>
        <dbReference type="EMBL" id="KAK1442162.1"/>
    </source>
</evidence>